<gene>
    <name evidence="3" type="ORF">MYP_2239</name>
</gene>
<evidence type="ECO:0000313" key="3">
    <source>
        <dbReference type="EMBL" id="GAL85011.1"/>
    </source>
</evidence>
<name>A0A098LDH7_9BACT</name>
<dbReference type="OrthoDB" id="9815923at2"/>
<dbReference type="Pfam" id="PF00535">
    <property type="entry name" value="Glycos_transf_2"/>
    <property type="match status" value="1"/>
</dbReference>
<keyword evidence="3" id="KW-0808">Transferase</keyword>
<dbReference type="AlphaFoldDB" id="A0A098LDH7"/>
<evidence type="ECO:0000256" key="1">
    <source>
        <dbReference type="ARBA" id="ARBA00038494"/>
    </source>
</evidence>
<dbReference type="GO" id="GO:0016740">
    <property type="term" value="F:transferase activity"/>
    <property type="evidence" value="ECO:0007669"/>
    <property type="project" value="UniProtKB-KW"/>
</dbReference>
<dbReference type="Proteomes" id="UP000030185">
    <property type="component" value="Unassembled WGS sequence"/>
</dbReference>
<sequence length="252" mass="29893">MKVPVSAVVITYNEERNIERCLKSLARITDDIVVVDSFSRDNTEDICRRYKVNFLRRNWEGYGPTKNLGNSYARYDYILSLDADEELSEELIEEIKSELNHPQFDCYEIPRKSNFCGKWLKFGHWNPESHVRVFRKDKIKWDNSPVHEKLNMEKGTSVKKLKGAILHYTIYSLDQYDQKNDKYSTLAAERLFKEGKKPGFMKLYISPFYRFFHSYILKLGILDGYYGYIIARETGKVTFQKYNKLKKLRAEK</sequence>
<dbReference type="InterPro" id="IPR029044">
    <property type="entry name" value="Nucleotide-diphossugar_trans"/>
</dbReference>
<dbReference type="SUPFAM" id="SSF53448">
    <property type="entry name" value="Nucleotide-diphospho-sugar transferases"/>
    <property type="match status" value="1"/>
</dbReference>
<proteinExistence type="inferred from homology"/>
<dbReference type="EMBL" id="BBLT01000004">
    <property type="protein sequence ID" value="GAL85011.1"/>
    <property type="molecule type" value="Genomic_DNA"/>
</dbReference>
<evidence type="ECO:0000259" key="2">
    <source>
        <dbReference type="Pfam" id="PF00535"/>
    </source>
</evidence>
<dbReference type="Gene3D" id="3.90.550.10">
    <property type="entry name" value="Spore Coat Polysaccharide Biosynthesis Protein SpsA, Chain A"/>
    <property type="match status" value="1"/>
</dbReference>
<dbReference type="CDD" id="cd02511">
    <property type="entry name" value="Beta4Glucosyltransferase"/>
    <property type="match status" value="1"/>
</dbReference>
<dbReference type="RefSeq" id="WP_045462935.1">
    <property type="nucleotide sequence ID" value="NZ_BBLT01000004.1"/>
</dbReference>
<feature type="domain" description="Glycosyltransferase 2-like" evidence="2">
    <location>
        <begin position="6"/>
        <end position="143"/>
    </location>
</feature>
<protein>
    <submittedName>
        <fullName evidence="3">Family 2 glycosyl transferase</fullName>
    </submittedName>
</protein>
<reference evidence="3 4" key="1">
    <citation type="submission" date="2014-09" db="EMBL/GenBank/DDBJ databases">
        <title>Sporocytophaga myxococcoides PG-01 genome sequencing.</title>
        <authorList>
            <person name="Liu L."/>
            <person name="Gao P.J."/>
            <person name="Chen G.J."/>
            <person name="Wang L.S."/>
        </authorList>
    </citation>
    <scope>NUCLEOTIDE SEQUENCE [LARGE SCALE GENOMIC DNA]</scope>
    <source>
        <strain evidence="3 4">PG-01</strain>
    </source>
</reference>
<evidence type="ECO:0000313" key="4">
    <source>
        <dbReference type="Proteomes" id="UP000030185"/>
    </source>
</evidence>
<dbReference type="PANTHER" id="PTHR43630">
    <property type="entry name" value="POLY-BETA-1,6-N-ACETYL-D-GLUCOSAMINE SYNTHASE"/>
    <property type="match status" value="1"/>
</dbReference>
<comment type="similarity">
    <text evidence="1">Belongs to the glycosyltransferase 2 family. WaaE/KdtX subfamily.</text>
</comment>
<comment type="caution">
    <text evidence="3">The sequence shown here is derived from an EMBL/GenBank/DDBJ whole genome shotgun (WGS) entry which is preliminary data.</text>
</comment>
<dbReference type="InterPro" id="IPR001173">
    <property type="entry name" value="Glyco_trans_2-like"/>
</dbReference>
<accession>A0A098LDH7</accession>
<dbReference type="STRING" id="153721.MYP_2239"/>
<dbReference type="eggNOG" id="COG1216">
    <property type="taxonomic scope" value="Bacteria"/>
</dbReference>
<organism evidence="3 4">
    <name type="scientific">Sporocytophaga myxococcoides</name>
    <dbReference type="NCBI Taxonomy" id="153721"/>
    <lineage>
        <taxon>Bacteria</taxon>
        <taxon>Pseudomonadati</taxon>
        <taxon>Bacteroidota</taxon>
        <taxon>Cytophagia</taxon>
        <taxon>Cytophagales</taxon>
        <taxon>Cytophagaceae</taxon>
        <taxon>Sporocytophaga</taxon>
    </lineage>
</organism>
<keyword evidence="4" id="KW-1185">Reference proteome</keyword>
<dbReference type="PANTHER" id="PTHR43630:SF2">
    <property type="entry name" value="GLYCOSYLTRANSFERASE"/>
    <property type="match status" value="1"/>
</dbReference>